<keyword evidence="1" id="KW-0378">Hydrolase</keyword>
<keyword evidence="4" id="KW-1185">Reference proteome</keyword>
<dbReference type="InterPro" id="IPR006683">
    <property type="entry name" value="Thioestr_dom"/>
</dbReference>
<dbReference type="KEGG" id="tact:SG35_012400"/>
<dbReference type="Gene3D" id="3.10.129.10">
    <property type="entry name" value="Hotdog Thioesterase"/>
    <property type="match status" value="1"/>
</dbReference>
<dbReference type="GO" id="GO:0016289">
    <property type="term" value="F:acyl-CoA hydrolase activity"/>
    <property type="evidence" value="ECO:0007669"/>
    <property type="project" value="UniProtKB-ARBA"/>
</dbReference>
<dbReference type="InterPro" id="IPR003736">
    <property type="entry name" value="PAAI_dom"/>
</dbReference>
<evidence type="ECO:0000256" key="1">
    <source>
        <dbReference type="ARBA" id="ARBA00022801"/>
    </source>
</evidence>
<evidence type="ECO:0000259" key="2">
    <source>
        <dbReference type="Pfam" id="PF03061"/>
    </source>
</evidence>
<dbReference type="EMBL" id="CP059735">
    <property type="protein sequence ID" value="WDE01365.1"/>
    <property type="molecule type" value="Genomic_DNA"/>
</dbReference>
<dbReference type="Pfam" id="PF03061">
    <property type="entry name" value="4HBT"/>
    <property type="match status" value="1"/>
</dbReference>
<dbReference type="AlphaFoldDB" id="A0AAF0C5X5"/>
<gene>
    <name evidence="3" type="ORF">SG35_012400</name>
</gene>
<evidence type="ECO:0000313" key="3">
    <source>
        <dbReference type="EMBL" id="WDE01365.1"/>
    </source>
</evidence>
<dbReference type="CDD" id="cd03443">
    <property type="entry name" value="PaaI_thioesterase"/>
    <property type="match status" value="1"/>
</dbReference>
<reference evidence="3 4" key="1">
    <citation type="journal article" date="2015" name="Genome Announc.">
        <title>Draft Genome Sequences of Marine Isolates of Thalassomonas viridans and Thalassomonas actiniarum.</title>
        <authorList>
            <person name="Olonade I."/>
            <person name="van Zyl L.J."/>
            <person name="Trindade M."/>
        </authorList>
    </citation>
    <scope>NUCLEOTIDE SEQUENCE [LARGE SCALE GENOMIC DNA]</scope>
    <source>
        <strain evidence="3 4">A5K-106</strain>
    </source>
</reference>
<dbReference type="RefSeq" id="WP_044835174.1">
    <property type="nucleotide sequence ID" value="NZ_CP059735.1"/>
</dbReference>
<name>A0AAF0C5X5_9GAMM</name>
<accession>A0AAF0C5X5</accession>
<dbReference type="NCBIfam" id="TIGR00369">
    <property type="entry name" value="unchar_dom_1"/>
    <property type="match status" value="1"/>
</dbReference>
<dbReference type="Proteomes" id="UP000032568">
    <property type="component" value="Chromosome"/>
</dbReference>
<dbReference type="SUPFAM" id="SSF54637">
    <property type="entry name" value="Thioesterase/thiol ester dehydrase-isomerase"/>
    <property type="match status" value="1"/>
</dbReference>
<proteinExistence type="predicted"/>
<organism evidence="3 4">
    <name type="scientific">Thalassomonas actiniarum</name>
    <dbReference type="NCBI Taxonomy" id="485447"/>
    <lineage>
        <taxon>Bacteria</taxon>
        <taxon>Pseudomonadati</taxon>
        <taxon>Pseudomonadota</taxon>
        <taxon>Gammaproteobacteria</taxon>
        <taxon>Alteromonadales</taxon>
        <taxon>Colwelliaceae</taxon>
        <taxon>Thalassomonas</taxon>
    </lineage>
</organism>
<dbReference type="InterPro" id="IPR029069">
    <property type="entry name" value="HotDog_dom_sf"/>
</dbReference>
<reference evidence="3 4" key="2">
    <citation type="journal article" date="2022" name="Mar. Drugs">
        <title>Bioassay-Guided Fractionation Leads to the Detection of Cholic Acid Generated by the Rare Thalassomonas sp.</title>
        <authorList>
            <person name="Pheiffer F."/>
            <person name="Schneider Y.K."/>
            <person name="Hansen E.H."/>
            <person name="Andersen J.H."/>
            <person name="Isaksson J."/>
            <person name="Busche T."/>
            <person name="R C."/>
            <person name="Kalinowski J."/>
            <person name="Zyl L.V."/>
            <person name="Trindade M."/>
        </authorList>
    </citation>
    <scope>NUCLEOTIDE SEQUENCE [LARGE SCALE GENOMIC DNA]</scope>
    <source>
        <strain evidence="3 4">A5K-106</strain>
    </source>
</reference>
<protein>
    <submittedName>
        <fullName evidence="3">PaaI family thioesterase</fullName>
    </submittedName>
</protein>
<sequence length="155" mass="17108">MTQALHFRRLESMYQAAPINEFYRPEMQVGEGEASITITVDEKHHHSGGGVHGSVYFKMLDDAAFFAANSLEDKVFVLTTSFTTYLTRPVAHGKLTAKGKMVNSNKSQFIAEAVVYDEKDNEIGRGNGIFVRGKLPLTDARGYLSYDGDNGNHSG</sequence>
<feature type="domain" description="Thioesterase" evidence="2">
    <location>
        <begin position="49"/>
        <end position="122"/>
    </location>
</feature>
<evidence type="ECO:0000313" key="4">
    <source>
        <dbReference type="Proteomes" id="UP000032568"/>
    </source>
</evidence>